<evidence type="ECO:0000259" key="4">
    <source>
        <dbReference type="Pfam" id="PF13439"/>
    </source>
</evidence>
<evidence type="ECO:0000256" key="2">
    <source>
        <dbReference type="ARBA" id="ARBA00022679"/>
    </source>
</evidence>
<reference evidence="5 6" key="1">
    <citation type="submission" date="2023-07" db="EMBL/GenBank/DDBJ databases">
        <title>Sequencing the genomes of 1000 actinobacteria strains.</title>
        <authorList>
            <person name="Klenk H.-P."/>
        </authorList>
    </citation>
    <scope>NUCLEOTIDE SEQUENCE [LARGE SCALE GENOMIC DNA]</scope>
    <source>
        <strain evidence="5 6">GD13</strain>
    </source>
</reference>
<evidence type="ECO:0000313" key="6">
    <source>
        <dbReference type="Proteomes" id="UP001240447"/>
    </source>
</evidence>
<dbReference type="Proteomes" id="UP001240447">
    <property type="component" value="Unassembled WGS sequence"/>
</dbReference>
<accession>A0ABT9NT24</accession>
<dbReference type="PANTHER" id="PTHR45947:SF3">
    <property type="entry name" value="SULFOQUINOVOSYL TRANSFERASE SQD2"/>
    <property type="match status" value="1"/>
</dbReference>
<proteinExistence type="predicted"/>
<dbReference type="CDD" id="cd03801">
    <property type="entry name" value="GT4_PimA-like"/>
    <property type="match status" value="1"/>
</dbReference>
<evidence type="ECO:0000313" key="5">
    <source>
        <dbReference type="EMBL" id="MDP9823567.1"/>
    </source>
</evidence>
<dbReference type="InterPro" id="IPR028098">
    <property type="entry name" value="Glyco_trans_4-like_N"/>
</dbReference>
<dbReference type="InterPro" id="IPR001296">
    <property type="entry name" value="Glyco_trans_1"/>
</dbReference>
<evidence type="ECO:0000256" key="1">
    <source>
        <dbReference type="ARBA" id="ARBA00022676"/>
    </source>
</evidence>
<dbReference type="Pfam" id="PF00534">
    <property type="entry name" value="Glycos_transf_1"/>
    <property type="match status" value="1"/>
</dbReference>
<dbReference type="EMBL" id="JAUSQM010000001">
    <property type="protein sequence ID" value="MDP9823567.1"/>
    <property type="molecule type" value="Genomic_DNA"/>
</dbReference>
<gene>
    <name evidence="5" type="ORF">J2S59_003376</name>
</gene>
<dbReference type="Gene3D" id="3.40.50.2000">
    <property type="entry name" value="Glycogen Phosphorylase B"/>
    <property type="match status" value="2"/>
</dbReference>
<dbReference type="Pfam" id="PF13439">
    <property type="entry name" value="Glyco_transf_4"/>
    <property type="match status" value="1"/>
</dbReference>
<dbReference type="RefSeq" id="WP_246360266.1">
    <property type="nucleotide sequence ID" value="NZ_CCXJ01000242.1"/>
</dbReference>
<dbReference type="SUPFAM" id="SSF53756">
    <property type="entry name" value="UDP-Glycosyltransferase/glycogen phosphorylase"/>
    <property type="match status" value="1"/>
</dbReference>
<dbReference type="EC" id="2.4.1.-" evidence="5"/>
<comment type="caution">
    <text evidence="5">The sequence shown here is derived from an EMBL/GenBank/DDBJ whole genome shotgun (WGS) entry which is preliminary data.</text>
</comment>
<keyword evidence="1 5" id="KW-0328">Glycosyltransferase</keyword>
<sequence>MGRVLVVTNDFPTRRGGIETFVLQLCLQMDPSEVVVYTASMPGDREYDATLPFPVHRDPTSTLLPTPAVARRVKRVLREEGCDRVVFGAAAPLGLLGGALRKAGAERIVAITHGHEVWWARVPGARQLLRRIGDHVDVMTYVSEWCRDRIAPALSPAARGRMAQLSPGVDLDAFQPNCGGREIREQLGLAPDVPVLVCTARMVRRKGQDMLIRAWPQIRAQVPGAVLLLVGDGPDRNRLERLAWEYGVRDAVVFAGSVPSDQMPAWTDAGDAFAMPCRTRLFGLEPEAFGIVFLEAAACGLPVVGGDSGGAPEAIRAAGGVVVEGRSVGAVRRAVIDALHGRRGRDAAGEAIAPETTPPPAQDLSWTRVGVIAQLFLAHTKRGVSGCSASKT</sequence>
<name>A0ABT9NT24_9ACTN</name>
<organism evidence="5 6">
    <name type="scientific">Nocardioides massiliensis</name>
    <dbReference type="NCBI Taxonomy" id="1325935"/>
    <lineage>
        <taxon>Bacteria</taxon>
        <taxon>Bacillati</taxon>
        <taxon>Actinomycetota</taxon>
        <taxon>Actinomycetes</taxon>
        <taxon>Propionibacteriales</taxon>
        <taxon>Nocardioidaceae</taxon>
        <taxon>Nocardioides</taxon>
    </lineage>
</organism>
<feature type="domain" description="Glycosyltransferase subfamily 4-like N-terminal" evidence="4">
    <location>
        <begin position="16"/>
        <end position="172"/>
    </location>
</feature>
<dbReference type="InterPro" id="IPR050194">
    <property type="entry name" value="Glycosyltransferase_grp1"/>
</dbReference>
<feature type="domain" description="Glycosyl transferase family 1" evidence="3">
    <location>
        <begin position="182"/>
        <end position="351"/>
    </location>
</feature>
<dbReference type="GO" id="GO:0016757">
    <property type="term" value="F:glycosyltransferase activity"/>
    <property type="evidence" value="ECO:0007669"/>
    <property type="project" value="UniProtKB-KW"/>
</dbReference>
<keyword evidence="2 5" id="KW-0808">Transferase</keyword>
<keyword evidence="6" id="KW-1185">Reference proteome</keyword>
<dbReference type="PANTHER" id="PTHR45947">
    <property type="entry name" value="SULFOQUINOVOSYL TRANSFERASE SQD2"/>
    <property type="match status" value="1"/>
</dbReference>
<evidence type="ECO:0000259" key="3">
    <source>
        <dbReference type="Pfam" id="PF00534"/>
    </source>
</evidence>
<protein>
    <submittedName>
        <fullName evidence="5">Phosphatidylinositol alpha-1,6-mannosyltransferase</fullName>
        <ecNumber evidence="5">2.4.1.-</ecNumber>
    </submittedName>
</protein>